<dbReference type="NCBIfam" id="NF008528">
    <property type="entry name" value="PRK11463.1-2"/>
    <property type="match status" value="1"/>
</dbReference>
<reference evidence="2 3" key="1">
    <citation type="submission" date="2023-07" db="EMBL/GenBank/DDBJ databases">
        <title>Genomic Encyclopedia of Type Strains, Phase IV (KMG-IV): sequencing the most valuable type-strain genomes for metagenomic binning, comparative biology and taxonomic classification.</title>
        <authorList>
            <person name="Goeker M."/>
        </authorList>
    </citation>
    <scope>NUCLEOTIDE SEQUENCE [LARGE SCALE GENOMIC DNA]</scope>
    <source>
        <strain evidence="2 3">DSM 12751</strain>
    </source>
</reference>
<protein>
    <submittedName>
        <fullName evidence="2">UPF0716 protein FxsA</fullName>
    </submittedName>
</protein>
<name>A0ABT9VT66_9BACI</name>
<dbReference type="PANTHER" id="PTHR35335">
    <property type="entry name" value="UPF0716 PROTEIN FXSA"/>
    <property type="match status" value="1"/>
</dbReference>
<comment type="caution">
    <text evidence="2">The sequence shown here is derived from an EMBL/GenBank/DDBJ whole genome shotgun (WGS) entry which is preliminary data.</text>
</comment>
<dbReference type="EMBL" id="JAUSTY010000001">
    <property type="protein sequence ID" value="MDQ0164183.1"/>
    <property type="molecule type" value="Genomic_DNA"/>
</dbReference>
<evidence type="ECO:0000313" key="3">
    <source>
        <dbReference type="Proteomes" id="UP001235840"/>
    </source>
</evidence>
<gene>
    <name evidence="2" type="ORF">J2S11_000082</name>
</gene>
<organism evidence="2 3">
    <name type="scientific">Caldalkalibacillus horti</name>
    <dbReference type="NCBI Taxonomy" id="77523"/>
    <lineage>
        <taxon>Bacteria</taxon>
        <taxon>Bacillati</taxon>
        <taxon>Bacillota</taxon>
        <taxon>Bacilli</taxon>
        <taxon>Bacillales</taxon>
        <taxon>Bacillaceae</taxon>
        <taxon>Caldalkalibacillus</taxon>
    </lineage>
</organism>
<dbReference type="PANTHER" id="PTHR35335:SF1">
    <property type="entry name" value="UPF0716 PROTEIN FXSA"/>
    <property type="match status" value="1"/>
</dbReference>
<sequence>MIRKLLILLIIVTALEIVGLVLVSQWIGLGYTFGLLLVTGLLGVWLAKKQGLQTIQLVQIQLARKEIPGQSLLDGVCILAGGIFLIAPGFLTDILGLLLLLPYTRNIVKAWLVSRLSKMVQSGQFFVIRRR</sequence>
<dbReference type="InterPro" id="IPR007313">
    <property type="entry name" value="FxsA"/>
</dbReference>
<keyword evidence="3" id="KW-1185">Reference proteome</keyword>
<feature type="transmembrane region" description="Helical" evidence="1">
    <location>
        <begin position="72"/>
        <end position="101"/>
    </location>
</feature>
<keyword evidence="1" id="KW-0812">Transmembrane</keyword>
<proteinExistence type="predicted"/>
<keyword evidence="1" id="KW-0472">Membrane</keyword>
<dbReference type="Pfam" id="PF04186">
    <property type="entry name" value="FxsA"/>
    <property type="match status" value="1"/>
</dbReference>
<dbReference type="Proteomes" id="UP001235840">
    <property type="component" value="Unassembled WGS sequence"/>
</dbReference>
<evidence type="ECO:0000313" key="2">
    <source>
        <dbReference type="EMBL" id="MDQ0164183.1"/>
    </source>
</evidence>
<accession>A0ABT9VT66</accession>
<dbReference type="RefSeq" id="WP_307389406.1">
    <property type="nucleotide sequence ID" value="NZ_BAAADK010000009.1"/>
</dbReference>
<evidence type="ECO:0000256" key="1">
    <source>
        <dbReference type="SAM" id="Phobius"/>
    </source>
</evidence>
<keyword evidence="1" id="KW-1133">Transmembrane helix</keyword>